<dbReference type="EMBL" id="BA000012">
    <property type="protein sequence ID" value="BAB49433.1"/>
    <property type="molecule type" value="Genomic_DNA"/>
</dbReference>
<dbReference type="SUPFAM" id="SSF53474">
    <property type="entry name" value="alpha/beta-Hydrolases"/>
    <property type="match status" value="1"/>
</dbReference>
<dbReference type="AlphaFoldDB" id="Q98IT3"/>
<gene>
    <name evidence="2" type="ordered locus">mlr2262</name>
</gene>
<dbReference type="PANTHER" id="PTHR43798:SF33">
    <property type="entry name" value="HYDROLASE, PUTATIVE (AFU_ORTHOLOGUE AFUA_2G14860)-RELATED"/>
    <property type="match status" value="1"/>
</dbReference>
<dbReference type="ESTHER" id="meslo-MLR2262">
    <property type="family name" value="6_AlphaBeta_hydrolase"/>
</dbReference>
<dbReference type="HOGENOM" id="CLU_020336_43_3_5"/>
<evidence type="ECO:0000313" key="3">
    <source>
        <dbReference type="Proteomes" id="UP000000552"/>
    </source>
</evidence>
<dbReference type="KEGG" id="mlo:mlr2262"/>
<reference evidence="2 3" key="1">
    <citation type="journal article" date="2000" name="DNA Res.">
        <title>Complete genome structure of the nitrogen-fixing symbiotic bacterium Mesorhizobium loti.</title>
        <authorList>
            <person name="Kaneko T."/>
            <person name="Nakamura Y."/>
            <person name="Sato S."/>
            <person name="Asamizu E."/>
            <person name="Kato T."/>
            <person name="Sasamoto S."/>
            <person name="Watanabe A."/>
            <person name="Idesawa K."/>
            <person name="Ishikawa A."/>
            <person name="Kawashima K."/>
            <person name="Kimura T."/>
            <person name="Kishida Y."/>
            <person name="Kiyokawa C."/>
            <person name="Kohara M."/>
            <person name="Matsumoto M."/>
            <person name="Matsuno A."/>
            <person name="Mochizuki Y."/>
            <person name="Nakayama S."/>
            <person name="Nakazaki N."/>
            <person name="Shimpo S."/>
            <person name="Sugimoto M."/>
            <person name="Takeuchi C."/>
            <person name="Yamada M."/>
            <person name="Tabata S."/>
        </authorList>
    </citation>
    <scope>NUCLEOTIDE SEQUENCE [LARGE SCALE GENOMIC DNA]</scope>
    <source>
        <strain evidence="3">LMG 29417 / CECT 9101 / MAFF 303099</strain>
    </source>
</reference>
<evidence type="ECO:0000313" key="2">
    <source>
        <dbReference type="EMBL" id="BAB49433.1"/>
    </source>
</evidence>
<evidence type="ECO:0000259" key="1">
    <source>
        <dbReference type="Pfam" id="PF12697"/>
    </source>
</evidence>
<dbReference type="InterPro" id="IPR029058">
    <property type="entry name" value="AB_hydrolase_fold"/>
</dbReference>
<dbReference type="PANTHER" id="PTHR43798">
    <property type="entry name" value="MONOACYLGLYCEROL LIPASE"/>
    <property type="match status" value="1"/>
</dbReference>
<dbReference type="Gene3D" id="3.40.50.1820">
    <property type="entry name" value="alpha/beta hydrolase"/>
    <property type="match status" value="1"/>
</dbReference>
<dbReference type="Proteomes" id="UP000000552">
    <property type="component" value="Chromosome"/>
</dbReference>
<sequence>MDEQAAMTHTAVSRANRVVSWESHGTGPGLVVLHGAARAAHHYRPLAKALSHRFTVHLVNRNGRGLSAPATPEKGIAGQVDDVAAVFEATRAAYLFGHSAGGMVALEAARVVKAERMAVYDPGISIDGSFPSSLLNQLTRDLELDDLAAAQTHLAKAVGVLPAWLPDFALRWLFGKILSGDGGAELRQLLPTLRDDLGLIEALAGPATRFDDIRMPTLVIWGSKSPAFLVQACKQLAAALPQAQSLALAGQGHNAPDLTGTAAVARLLEQVFMPPTAPAPPTTCSLSAN</sequence>
<dbReference type="InterPro" id="IPR000073">
    <property type="entry name" value="AB_hydrolase_1"/>
</dbReference>
<accession>Q98IT3</accession>
<proteinExistence type="predicted"/>
<dbReference type="eggNOG" id="COG0596">
    <property type="taxonomic scope" value="Bacteria"/>
</dbReference>
<feature type="domain" description="AB hydrolase-1" evidence="1">
    <location>
        <begin position="30"/>
        <end position="266"/>
    </location>
</feature>
<dbReference type="GO" id="GO:0016020">
    <property type="term" value="C:membrane"/>
    <property type="evidence" value="ECO:0007669"/>
    <property type="project" value="TreeGrafter"/>
</dbReference>
<protein>
    <submittedName>
        <fullName evidence="2">Mlr2262 protein</fullName>
    </submittedName>
</protein>
<dbReference type="InterPro" id="IPR050266">
    <property type="entry name" value="AB_hydrolase_sf"/>
</dbReference>
<dbReference type="Pfam" id="PF12697">
    <property type="entry name" value="Abhydrolase_6"/>
    <property type="match status" value="1"/>
</dbReference>
<name>Q98IT3_RHILO</name>
<dbReference type="RefSeq" id="WP_010910785.1">
    <property type="nucleotide sequence ID" value="NC_002678.2"/>
</dbReference>
<organism evidence="2 3">
    <name type="scientific">Mesorhizobium japonicum (strain LMG 29417 / CECT 9101 / MAFF 303099)</name>
    <name type="common">Mesorhizobium loti (strain MAFF 303099)</name>
    <dbReference type="NCBI Taxonomy" id="266835"/>
    <lineage>
        <taxon>Bacteria</taxon>
        <taxon>Pseudomonadati</taxon>
        <taxon>Pseudomonadota</taxon>
        <taxon>Alphaproteobacteria</taxon>
        <taxon>Hyphomicrobiales</taxon>
        <taxon>Phyllobacteriaceae</taxon>
        <taxon>Mesorhizobium</taxon>
    </lineage>
</organism>